<organismHost>
    <name type="scientific">Escherichia coli O157:H7</name>
    <dbReference type="NCBI Taxonomy" id="83334"/>
</organismHost>
<keyword evidence="1" id="KW-0472">Membrane</keyword>
<keyword evidence="1" id="KW-1133">Transmembrane helix</keyword>
<dbReference type="EMBL" id="AP011113">
    <property type="protein sequence ID" value="BAI83228.1"/>
    <property type="molecule type" value="Genomic_DNA"/>
</dbReference>
<evidence type="ECO:0000256" key="1">
    <source>
        <dbReference type="SAM" id="Phobius"/>
    </source>
</evidence>
<dbReference type="RefSeq" id="YP_009168031.1">
    <property type="nucleotide sequence ID" value="NC_027983.1"/>
</dbReference>
<gene>
    <name evidence="2" type="primary">ar1_221</name>
    <name evidence="2" type="ORF">AR1_221</name>
</gene>
<keyword evidence="3" id="KW-1185">Reference proteome</keyword>
<sequence length="108" mass="12311">MSVDSFRVDSVNLPVCMVGIKSASRVPFMVRIVPSDFSKTTFEIPMDNLVFKISRIATFCSAVSFIYLPITVLIWVVPRSLRVESNFWHFSKSDFQLYGLSIQTHSDL</sequence>
<reference evidence="2 3" key="4">
    <citation type="journal article" date="2002" name="J. Food Prot.">
        <title>A conductance method for the identification of Escherichia coli O157:H7 using bacteriophage AR1.</title>
        <authorList>
            <person name="Chang T.C."/>
            <person name="Ding H.C."/>
            <person name="Chen S.W."/>
        </authorList>
    </citation>
    <scope>NUCLEOTIDE SEQUENCE [LARGE SCALE GENOMIC DNA]</scope>
    <source>
        <strain evidence="2 3">AR1</strain>
    </source>
</reference>
<dbReference type="Proteomes" id="UP000007649">
    <property type="component" value="Segment"/>
</dbReference>
<accession>D4ZA16</accession>
<proteinExistence type="predicted"/>
<protein>
    <submittedName>
        <fullName evidence="2">Uncharacterized protein</fullName>
    </submittedName>
</protein>
<reference evidence="2 3" key="2">
    <citation type="journal article" date="1998" name="J. Biomed. Sci.">
        <title>Characterization of a phage specific to hemorrhagic Escherichia coli O157:H7 and disclosure of variations in host outer membrane protein ompC.</title>
        <authorList>
            <person name="Yu S.L."/>
            <person name="Ding H.C."/>
            <person name="Seah J.N."/>
            <person name="Wu K.M."/>
            <person name="Chang Y.C."/>
            <person name="Chang K.S."/>
            <person name="Tam M.F."/>
            <person name="Syu W.J."/>
        </authorList>
    </citation>
    <scope>NUCLEOTIDE SEQUENCE [LARGE SCALE GENOMIC DNA]</scope>
    <source>
        <strain evidence="2 3">AR1</strain>
    </source>
</reference>
<reference evidence="2 3" key="5">
    <citation type="journal article" date="2002" name="J. Microbiol. Immunol. Infect.">
        <title>Analysis of the baseplate region of phage AR1 that specifically infects Escherichia coli O157:H7.</title>
        <authorList>
            <person name="Liao C.P."/>
            <person name="Syu W.J."/>
        </authorList>
    </citation>
    <scope>NUCLEOTIDE SEQUENCE [LARGE SCALE GENOMIC DNA]</scope>
    <source>
        <strain evidence="2 3">AR1</strain>
    </source>
</reference>
<name>D4ZA16_BPAR1</name>
<reference evidence="2 3" key="6">
    <citation type="journal article" date="2003" name="Appl. Environ. Microbiol.">
        <title>Morphological, host range, and genetic characterization of two coliphages.</title>
        <authorList>
            <person name="Goodridge L."/>
            <person name="Gallaccio A."/>
            <person name="Griffiths M.W."/>
        </authorList>
    </citation>
    <scope>NUCLEOTIDE SEQUENCE [LARGE SCALE GENOMIC DNA]</scope>
    <source>
        <strain evidence="2 3">AR1</strain>
    </source>
</reference>
<reference evidence="2 3" key="3">
    <citation type="journal article" date="2000" name="J. Bacteriol.">
        <title>Characterization of the distal tail fiber locus and determination of the receptor for phage AR1, which specifically infects Escherichia coli O157:H7.</title>
        <authorList>
            <person name="Yu S.L."/>
            <person name="Ko K.L."/>
            <person name="Chen C.S."/>
            <person name="Chang Y.C."/>
            <person name="Syu W.J."/>
        </authorList>
    </citation>
    <scope>NUCLEOTIDE SEQUENCE [LARGE SCALE GENOMIC DNA]</scope>
    <source>
        <strain evidence="2 3">AR1</strain>
    </source>
</reference>
<keyword evidence="1" id="KW-0812">Transmembrane</keyword>
<evidence type="ECO:0000313" key="2">
    <source>
        <dbReference type="EMBL" id="BAI83228.1"/>
    </source>
</evidence>
<organism evidence="2 3">
    <name type="scientific">Escherichia phage AR1</name>
    <name type="common">Bacteriophage AR1</name>
    <dbReference type="NCBI Taxonomy" id="66711"/>
    <lineage>
        <taxon>Viruses</taxon>
        <taxon>Duplodnaviria</taxon>
        <taxon>Heunggongvirae</taxon>
        <taxon>Uroviricota</taxon>
        <taxon>Caudoviricetes</taxon>
        <taxon>Pantevenvirales</taxon>
        <taxon>Straboviridae</taxon>
        <taxon>Tevenvirinae</taxon>
        <taxon>Tequatrovirus</taxon>
        <taxon>Tequatrovirus ar1</taxon>
    </lineage>
</organism>
<dbReference type="KEGG" id="vg:26041939"/>
<dbReference type="GeneID" id="26041939"/>
<reference evidence="2 3" key="7">
    <citation type="journal article" date="2011" name="J. Virol.">
        <title>T4-Like genome organization of the Escherichia coli O157:H7 lytic phage AR1.</title>
        <authorList>
            <person name="Liao W.-C."/>
            <person name="Ng W.V."/>
            <person name="Lin I.-H."/>
            <person name="Syu W.-J."/>
            <person name="Liu T.-T."/>
            <person name="Chang C.-H."/>
        </authorList>
    </citation>
    <scope>NUCLEOTIDE SEQUENCE [LARGE SCALE GENOMIC DNA]</scope>
    <source>
        <strain evidence="2 3">AR1</strain>
    </source>
</reference>
<reference evidence="2 3" key="1">
    <citation type="journal article" date="1990" name="J. Food Prot.">
        <title>Isolation and characterization of a coliphage specific for Escherichia coli 0157:H7.</title>
        <authorList>
            <person name="Ronner A.B."/>
            <person name="Cliver D.O."/>
        </authorList>
    </citation>
    <scope>NUCLEOTIDE SEQUENCE [LARGE SCALE GENOMIC DNA]</scope>
    <source>
        <strain evidence="2 3">AR1</strain>
    </source>
</reference>
<feature type="transmembrane region" description="Helical" evidence="1">
    <location>
        <begin position="56"/>
        <end position="77"/>
    </location>
</feature>
<evidence type="ECO:0000313" key="3">
    <source>
        <dbReference type="Proteomes" id="UP000007649"/>
    </source>
</evidence>